<dbReference type="RefSeq" id="WP_070983785.1">
    <property type="nucleotide sequence ID" value="NZ_MKJU01000022.1"/>
</dbReference>
<dbReference type="CDD" id="cd17324">
    <property type="entry name" value="MFS_NepI_like"/>
    <property type="match status" value="1"/>
</dbReference>
<feature type="domain" description="Major facilitator superfamily (MFS) profile" evidence="9">
    <location>
        <begin position="1"/>
        <end position="376"/>
    </location>
</feature>
<comment type="caution">
    <text evidence="10">The sequence shown here is derived from an EMBL/GenBank/DDBJ whole genome shotgun (WGS) entry which is preliminary data.</text>
</comment>
<keyword evidence="3" id="KW-0813">Transport</keyword>
<evidence type="ECO:0000256" key="3">
    <source>
        <dbReference type="ARBA" id="ARBA00022448"/>
    </source>
</evidence>
<organism evidence="10 11">
    <name type="scientific">Pseudoalteromonas amylolytica</name>
    <dbReference type="NCBI Taxonomy" id="1859457"/>
    <lineage>
        <taxon>Bacteria</taxon>
        <taxon>Pseudomonadati</taxon>
        <taxon>Pseudomonadota</taxon>
        <taxon>Gammaproteobacteria</taxon>
        <taxon>Alteromonadales</taxon>
        <taxon>Pseudoalteromonadaceae</taxon>
        <taxon>Pseudoalteromonas</taxon>
    </lineage>
</organism>
<feature type="transmembrane region" description="Helical" evidence="8">
    <location>
        <begin position="323"/>
        <end position="344"/>
    </location>
</feature>
<dbReference type="SUPFAM" id="SSF103473">
    <property type="entry name" value="MFS general substrate transporter"/>
    <property type="match status" value="1"/>
</dbReference>
<feature type="transmembrane region" description="Helical" evidence="8">
    <location>
        <begin position="235"/>
        <end position="252"/>
    </location>
</feature>
<dbReference type="InterPro" id="IPR036259">
    <property type="entry name" value="MFS_trans_sf"/>
</dbReference>
<dbReference type="PANTHER" id="PTHR43271">
    <property type="entry name" value="BLL2771 PROTEIN"/>
    <property type="match status" value="1"/>
</dbReference>
<feature type="transmembrane region" description="Helical" evidence="8">
    <location>
        <begin position="198"/>
        <end position="223"/>
    </location>
</feature>
<keyword evidence="7 8" id="KW-0472">Membrane</keyword>
<dbReference type="Gene3D" id="1.20.1250.20">
    <property type="entry name" value="MFS general substrate transporter like domains"/>
    <property type="match status" value="1"/>
</dbReference>
<dbReference type="Pfam" id="PF07690">
    <property type="entry name" value="MFS_1"/>
    <property type="match status" value="1"/>
</dbReference>
<keyword evidence="6 8" id="KW-1133">Transmembrane helix</keyword>
<evidence type="ECO:0000256" key="1">
    <source>
        <dbReference type="ARBA" id="ARBA00004651"/>
    </source>
</evidence>
<comment type="similarity">
    <text evidence="2">Belongs to the major facilitator superfamily.</text>
</comment>
<dbReference type="PANTHER" id="PTHR43271:SF1">
    <property type="entry name" value="INNER MEMBRANE TRANSPORT PROTEIN YNFM"/>
    <property type="match status" value="1"/>
</dbReference>
<feature type="transmembrane region" description="Helical" evidence="8">
    <location>
        <begin position="156"/>
        <end position="172"/>
    </location>
</feature>
<gene>
    <name evidence="10" type="ORF">BET10_06490</name>
</gene>
<evidence type="ECO:0000256" key="6">
    <source>
        <dbReference type="ARBA" id="ARBA00022989"/>
    </source>
</evidence>
<feature type="transmembrane region" description="Helical" evidence="8">
    <location>
        <begin position="73"/>
        <end position="95"/>
    </location>
</feature>
<accession>A0A1S1MW66</accession>
<dbReference type="GO" id="GO:0005886">
    <property type="term" value="C:plasma membrane"/>
    <property type="evidence" value="ECO:0007669"/>
    <property type="project" value="UniProtKB-SubCell"/>
</dbReference>
<reference evidence="10 11" key="1">
    <citation type="submission" date="2016-09" db="EMBL/GenBank/DDBJ databases">
        <title>Pseudoalteromonas amylolytica sp. nov., isolated from the surface seawater.</title>
        <authorList>
            <person name="Wu Y.-H."/>
            <person name="Cheng H."/>
            <person name="Jin X.-B."/>
            <person name="Wang C.-S."/>
            <person name="Xu X.-W."/>
        </authorList>
    </citation>
    <scope>NUCLEOTIDE SEQUENCE [LARGE SCALE GENOMIC DNA]</scope>
    <source>
        <strain evidence="10 11">JW1</strain>
    </source>
</reference>
<evidence type="ECO:0000256" key="7">
    <source>
        <dbReference type="ARBA" id="ARBA00023136"/>
    </source>
</evidence>
<dbReference type="EMBL" id="MKJU01000022">
    <property type="protein sequence ID" value="OHU91981.1"/>
    <property type="molecule type" value="Genomic_DNA"/>
</dbReference>
<evidence type="ECO:0000259" key="9">
    <source>
        <dbReference type="PROSITE" id="PS50850"/>
    </source>
</evidence>
<dbReference type="STRING" id="1859457.BET10_06490"/>
<evidence type="ECO:0000256" key="2">
    <source>
        <dbReference type="ARBA" id="ARBA00008335"/>
    </source>
</evidence>
<dbReference type="OrthoDB" id="63984at2"/>
<feature type="transmembrane region" description="Helical" evidence="8">
    <location>
        <begin position="41"/>
        <end position="61"/>
    </location>
</feature>
<name>A0A1S1MW66_9GAMM</name>
<feature type="transmembrane region" description="Helical" evidence="8">
    <location>
        <begin position="289"/>
        <end position="311"/>
    </location>
</feature>
<keyword evidence="11" id="KW-1185">Reference proteome</keyword>
<dbReference type="GO" id="GO:0022857">
    <property type="term" value="F:transmembrane transporter activity"/>
    <property type="evidence" value="ECO:0007669"/>
    <property type="project" value="InterPro"/>
</dbReference>
<evidence type="ECO:0000256" key="8">
    <source>
        <dbReference type="SAM" id="Phobius"/>
    </source>
</evidence>
<comment type="subcellular location">
    <subcellularLocation>
        <location evidence="1">Cell membrane</location>
        <topology evidence="1">Multi-pass membrane protein</topology>
    </subcellularLocation>
</comment>
<keyword evidence="4" id="KW-1003">Cell membrane</keyword>
<proteinExistence type="inferred from homology"/>
<dbReference type="Proteomes" id="UP000179786">
    <property type="component" value="Unassembled WGS sequence"/>
</dbReference>
<feature type="transmembrane region" description="Helical" evidence="8">
    <location>
        <begin position="350"/>
        <end position="372"/>
    </location>
</feature>
<evidence type="ECO:0000256" key="4">
    <source>
        <dbReference type="ARBA" id="ARBA00022475"/>
    </source>
</evidence>
<dbReference type="InterPro" id="IPR011701">
    <property type="entry name" value="MFS"/>
</dbReference>
<evidence type="ECO:0000256" key="5">
    <source>
        <dbReference type="ARBA" id="ARBA00022692"/>
    </source>
</evidence>
<protein>
    <submittedName>
        <fullName evidence="10">MFS transporter</fullName>
    </submittedName>
</protein>
<dbReference type="AlphaFoldDB" id="A0A1S1MW66"/>
<evidence type="ECO:0000313" key="10">
    <source>
        <dbReference type="EMBL" id="OHU91981.1"/>
    </source>
</evidence>
<keyword evidence="5 8" id="KW-0812">Transmembrane</keyword>
<dbReference type="InterPro" id="IPR020846">
    <property type="entry name" value="MFS_dom"/>
</dbReference>
<evidence type="ECO:0000313" key="11">
    <source>
        <dbReference type="Proteomes" id="UP000179786"/>
    </source>
</evidence>
<dbReference type="PROSITE" id="PS50850">
    <property type="entry name" value="MFS"/>
    <property type="match status" value="1"/>
</dbReference>
<sequence length="379" mass="42218">MPLIQLLISCVFIFFVLYAPQPLLAIFAQSFSVSPATSGVLMSITMVPLAIAPIFYGLLFARKNPLDILKKAMLILALTSVLFTLAPSFELLLALRFVQGLTLPAALTAMTGFIGQQYSGMQLQQNMTRYIGSTILGGYLGRVLAANFASWFSWQSFYYLFAFSLFVLALCIKPQRCQRPEQAPASPKAYLKPLHNRLIVRLFGCVFCMFFCFAALMNYLPFILQDMFDITDSKTIGWVYSGYLIGAVISMATPRLNQYFNNSWRWLSTLFAMYCMTLVAMQMPFLSVFLVTFTLFCACMFMIHASAAPLANKISDAPPTVTNGAYVSFYYSGGALGSFLPGLVLQNYGYHAFLFSLLLVCATGLLLSYMTYRQGTSMT</sequence>
<feature type="transmembrane region" description="Helical" evidence="8">
    <location>
        <begin position="264"/>
        <end position="283"/>
    </location>
</feature>